<evidence type="ECO:0000313" key="1">
    <source>
        <dbReference type="EMBL" id="KFZ31357.1"/>
    </source>
</evidence>
<dbReference type="AlphaFoldDB" id="A0A094IW98"/>
<dbReference type="Gene3D" id="3.40.50.12230">
    <property type="match status" value="1"/>
</dbReference>
<reference evidence="1 2" key="1">
    <citation type="submission" date="2014-06" db="EMBL/GenBank/DDBJ databases">
        <title>The draft genome sequence of Idiomarina salinarum ISL-52.</title>
        <authorList>
            <person name="Du J."/>
            <person name="Shao Z."/>
        </authorList>
    </citation>
    <scope>NUCLEOTIDE SEQUENCE [LARGE SCALE GENOMIC DNA]</scope>
    <source>
        <strain evidence="1 2">ISL-52</strain>
    </source>
</reference>
<protein>
    <recommendedName>
        <fullName evidence="3">Formyl transferase N-terminal domain-containing protein</fullName>
    </recommendedName>
</protein>
<name>A0A094IW98_9GAMM</name>
<gene>
    <name evidence="1" type="ORF">IDSA_01115</name>
</gene>
<evidence type="ECO:0000313" key="2">
    <source>
        <dbReference type="Proteomes" id="UP000054363"/>
    </source>
</evidence>
<dbReference type="eggNOG" id="COG0223">
    <property type="taxonomic scope" value="Bacteria"/>
</dbReference>
<evidence type="ECO:0008006" key="3">
    <source>
        <dbReference type="Google" id="ProtNLM"/>
    </source>
</evidence>
<dbReference type="EMBL" id="JPER01000001">
    <property type="protein sequence ID" value="KFZ31357.1"/>
    <property type="molecule type" value="Genomic_DNA"/>
</dbReference>
<keyword evidence="2" id="KW-1185">Reference proteome</keyword>
<proteinExistence type="predicted"/>
<organism evidence="1 2">
    <name type="scientific">Pseudidiomarina salinarum</name>
    <dbReference type="NCBI Taxonomy" id="435908"/>
    <lineage>
        <taxon>Bacteria</taxon>
        <taxon>Pseudomonadati</taxon>
        <taxon>Pseudomonadota</taxon>
        <taxon>Gammaproteobacteria</taxon>
        <taxon>Alteromonadales</taxon>
        <taxon>Idiomarinaceae</taxon>
        <taxon>Pseudidiomarina</taxon>
    </lineage>
</organism>
<dbReference type="InterPro" id="IPR036477">
    <property type="entry name" value="Formyl_transf_N_sf"/>
</dbReference>
<accession>A0A094IW98</accession>
<dbReference type="STRING" id="435908.IDSA_01115"/>
<sequence length="222" mass="25297">MKGNIMKRVNVLVDNESWILPYAEILVRDLKERKIDALLCRSAASLSEGWITFLLGCTKLISEKDLKKSQHNLVVHESALPKGKGFAPVAWQILEGAHEIPVSLIEALPNKADAGNIWLQDSIYLKGTELCSEWRRLQGECSICLCLKAVDDYQNIKPVKQQGEETFYPRRTPIDSELNVHDSLSSQFNLLRVVDNQHYPAFFYHDGKKYVLKIEQADIEDD</sequence>
<comment type="caution">
    <text evidence="1">The sequence shown here is derived from an EMBL/GenBank/DDBJ whole genome shotgun (WGS) entry which is preliminary data.</text>
</comment>
<dbReference type="SUPFAM" id="SSF53328">
    <property type="entry name" value="Formyltransferase"/>
    <property type="match status" value="1"/>
</dbReference>
<dbReference type="Proteomes" id="UP000054363">
    <property type="component" value="Unassembled WGS sequence"/>
</dbReference>